<dbReference type="EMBL" id="JGYG01000002">
    <property type="protein sequence ID" value="KFI31525.1"/>
    <property type="molecule type" value="Genomic_DNA"/>
</dbReference>
<proteinExistence type="predicted"/>
<protein>
    <submittedName>
        <fullName evidence="1">Uncharacterized protein</fullName>
    </submittedName>
</protein>
<keyword evidence="2" id="KW-1185">Reference proteome</keyword>
<dbReference type="Proteomes" id="UP000028826">
    <property type="component" value="Unassembled WGS sequence"/>
</dbReference>
<dbReference type="STRING" id="195105.CN97_11030"/>
<reference evidence="1 2" key="1">
    <citation type="submission" date="2014-03" db="EMBL/GenBank/DDBJ databases">
        <title>Genome of Haematobacter massiliensis CCUG 47968.</title>
        <authorList>
            <person name="Wang D."/>
            <person name="Wang G."/>
        </authorList>
    </citation>
    <scope>NUCLEOTIDE SEQUENCE [LARGE SCALE GENOMIC DNA]</scope>
    <source>
        <strain evidence="1 2">CCUG 47968</strain>
    </source>
</reference>
<evidence type="ECO:0000313" key="2">
    <source>
        <dbReference type="Proteomes" id="UP000028826"/>
    </source>
</evidence>
<name>A0A086YB75_9RHOB</name>
<accession>A0A086YB75</accession>
<gene>
    <name evidence="1" type="ORF">CN97_11030</name>
</gene>
<dbReference type="eggNOG" id="ENOG50319IW">
    <property type="taxonomic scope" value="Bacteria"/>
</dbReference>
<sequence>MRLLVPAFALGLAALPALSATTVERPMSAEAFERYSTGKTLTYGASGAPYGIERYLPGRQVVWAFVGQECRYGQWYPAGDEICFVYETDPLPQCWVFYATPGGLRAHFSGDPDGEDLVEVNQSSEDMPCPGPKVGA</sequence>
<dbReference type="AlphaFoldDB" id="A0A086YB75"/>
<dbReference type="OrthoDB" id="7304934at2"/>
<evidence type="ECO:0000313" key="1">
    <source>
        <dbReference type="EMBL" id="KFI31525.1"/>
    </source>
</evidence>
<organism evidence="1 2">
    <name type="scientific">Haematobacter massiliensis</name>
    <dbReference type="NCBI Taxonomy" id="195105"/>
    <lineage>
        <taxon>Bacteria</taxon>
        <taxon>Pseudomonadati</taxon>
        <taxon>Pseudomonadota</taxon>
        <taxon>Alphaproteobacteria</taxon>
        <taxon>Rhodobacterales</taxon>
        <taxon>Paracoccaceae</taxon>
        <taxon>Haematobacter</taxon>
    </lineage>
</organism>
<comment type="caution">
    <text evidence="1">The sequence shown here is derived from an EMBL/GenBank/DDBJ whole genome shotgun (WGS) entry which is preliminary data.</text>
</comment>